<reference evidence="1 2" key="1">
    <citation type="submission" date="2018-05" db="EMBL/GenBank/DDBJ databases">
        <title>Methanosarcina gilichinskyana sp. nov., a novel methanogenic archaeon isolated from Holocene permafrost, North East Russia.</title>
        <authorList>
            <person name="Oshurkova V."/>
            <person name="Meer M."/>
            <person name="Bochkareva O."/>
            <person name="Shcherbakova V."/>
        </authorList>
    </citation>
    <scope>NUCLEOTIDE SEQUENCE [LARGE SCALE GENOMIC DNA]</scope>
    <source>
        <strain evidence="1 2">JL01</strain>
    </source>
</reference>
<evidence type="ECO:0000313" key="1">
    <source>
        <dbReference type="EMBL" id="QCR16575.1"/>
    </source>
</evidence>
<dbReference type="AlphaFoldDB" id="A0A4P8R6N5"/>
<protein>
    <submittedName>
        <fullName evidence="1">Uncharacterized protein</fullName>
    </submittedName>
</protein>
<gene>
    <name evidence="1" type="ORF">DKM28_11650</name>
</gene>
<dbReference type="Pfam" id="PF13289">
    <property type="entry name" value="SIR2_2"/>
    <property type="match status" value="1"/>
</dbReference>
<sequence>MIKMNSQNSESELAEYVLLLGAGFTKNFGGLLAEEMWTHIFNHEETQAQPRIKKLMLNNFNYEDIYYSVLENLKDKESLFLPIEFTDEEKKAIKNATKYAYEYIDEIIRNQANLFKSLSPDKDLVSSFKTLRKKYQVIWPNGKISYQEFSTKSKSFIFTLNQDLFFERTYWNNSVASLSIPGIPNDVKWFESNFNEPLEQEDYIKLPSKDELKSVENDLLKCGNFFLIKLHGSFNWKSSNDSDNDSDIMVIGRGKNRQIKNEPLLCYYYEIFKKVLSRTNLRLLVIGYGFGDEHINSVISNAVENYGLKIYILSPESPNKLKERLCAGCKKETVNIWYGISGYSQKVEEILRNLNNESTTIRDHFYNNLFGKSEIEILKVNSVNEDI</sequence>
<evidence type="ECO:0000313" key="2">
    <source>
        <dbReference type="Proteomes" id="UP000300067"/>
    </source>
</evidence>
<dbReference type="Proteomes" id="UP000300067">
    <property type="component" value="Chromosome"/>
</dbReference>
<proteinExistence type="predicted"/>
<dbReference type="EMBL" id="CP029709">
    <property type="protein sequence ID" value="QCR16575.1"/>
    <property type="molecule type" value="Genomic_DNA"/>
</dbReference>
<name>A0A4P8R6N5_METMZ</name>
<accession>A0A4P8R6N5</accession>
<dbReference type="RefSeq" id="WP_137726765.1">
    <property type="nucleotide sequence ID" value="NZ_CP029709.1"/>
</dbReference>
<organism evidence="1 2">
    <name type="scientific">Methanosarcina mazei</name>
    <name type="common">Methanosarcina frisia</name>
    <dbReference type="NCBI Taxonomy" id="2209"/>
    <lineage>
        <taxon>Archaea</taxon>
        <taxon>Methanobacteriati</taxon>
        <taxon>Methanobacteriota</taxon>
        <taxon>Stenosarchaea group</taxon>
        <taxon>Methanomicrobia</taxon>
        <taxon>Methanosarcinales</taxon>
        <taxon>Methanosarcinaceae</taxon>
        <taxon>Methanosarcina</taxon>
    </lineage>
</organism>